<accession>A0ABW1KXT0</accession>
<reference evidence="3 4" key="1">
    <citation type="submission" date="2024-09" db="EMBL/GenBank/DDBJ databases">
        <authorList>
            <person name="Zhang Z.-H."/>
        </authorList>
    </citation>
    <scope>NUCLEOTIDE SEQUENCE [LARGE SCALE GENOMIC DNA]</scope>
    <source>
        <strain evidence="3 4">HHTR114</strain>
    </source>
</reference>
<dbReference type="PROSITE" id="PS50943">
    <property type="entry name" value="HTH_CROC1"/>
    <property type="match status" value="1"/>
</dbReference>
<dbReference type="Gene3D" id="1.10.260.40">
    <property type="entry name" value="lambda repressor-like DNA-binding domains"/>
    <property type="match status" value="1"/>
</dbReference>
<comment type="caution">
    <text evidence="3">The sequence shown here is derived from an EMBL/GenBank/DDBJ whole genome shotgun (WGS) entry which is preliminary data.</text>
</comment>
<dbReference type="CDD" id="cd00093">
    <property type="entry name" value="HTH_XRE"/>
    <property type="match status" value="1"/>
</dbReference>
<dbReference type="Proteomes" id="UP001596116">
    <property type="component" value="Unassembled WGS sequence"/>
</dbReference>
<evidence type="ECO:0000313" key="4">
    <source>
        <dbReference type="Proteomes" id="UP001596116"/>
    </source>
</evidence>
<evidence type="ECO:0000256" key="1">
    <source>
        <dbReference type="SAM" id="MobiDB-lite"/>
    </source>
</evidence>
<dbReference type="EMBL" id="JBHPON010000001">
    <property type="protein sequence ID" value="MFC6035382.1"/>
    <property type="molecule type" value="Genomic_DNA"/>
</dbReference>
<dbReference type="RefSeq" id="WP_379879295.1">
    <property type="nucleotide sequence ID" value="NZ_JBHPON010000001.1"/>
</dbReference>
<name>A0ABW1KXT0_9PROT</name>
<protein>
    <submittedName>
        <fullName evidence="3">Helix-turn-helix domain-containing protein</fullName>
    </submittedName>
</protein>
<dbReference type="SUPFAM" id="SSF47413">
    <property type="entry name" value="lambda repressor-like DNA-binding domains"/>
    <property type="match status" value="1"/>
</dbReference>
<feature type="domain" description="HTH cro/C1-type" evidence="2">
    <location>
        <begin position="21"/>
        <end position="76"/>
    </location>
</feature>
<evidence type="ECO:0000259" key="2">
    <source>
        <dbReference type="PROSITE" id="PS50943"/>
    </source>
</evidence>
<dbReference type="SMART" id="SM00530">
    <property type="entry name" value="HTH_XRE"/>
    <property type="match status" value="1"/>
</dbReference>
<evidence type="ECO:0000313" key="3">
    <source>
        <dbReference type="EMBL" id="MFC6035382.1"/>
    </source>
</evidence>
<dbReference type="Pfam" id="PF13560">
    <property type="entry name" value="HTH_31"/>
    <property type="match status" value="1"/>
</dbReference>
<dbReference type="InterPro" id="IPR010982">
    <property type="entry name" value="Lambda_DNA-bd_dom_sf"/>
</dbReference>
<feature type="region of interest" description="Disordered" evidence="1">
    <location>
        <begin position="86"/>
        <end position="112"/>
    </location>
</feature>
<proteinExistence type="predicted"/>
<organism evidence="3 4">
    <name type="scientific">Hyphococcus aureus</name>
    <dbReference type="NCBI Taxonomy" id="2666033"/>
    <lineage>
        <taxon>Bacteria</taxon>
        <taxon>Pseudomonadati</taxon>
        <taxon>Pseudomonadota</taxon>
        <taxon>Alphaproteobacteria</taxon>
        <taxon>Parvularculales</taxon>
        <taxon>Parvularculaceae</taxon>
        <taxon>Hyphococcus</taxon>
    </lineage>
</organism>
<sequence>MMRINALTPEPAILKELGERLARIRKQQGLAQTGLAEEAGIGVATLRRIEGGQDSQLESWLKILKALNMTSAVEALLPENFNSPMAEARGASRKRSKLSEGSAGIVWGDETL</sequence>
<dbReference type="InterPro" id="IPR001387">
    <property type="entry name" value="Cro/C1-type_HTH"/>
</dbReference>
<gene>
    <name evidence="3" type="ORF">ACFMB1_07490</name>
</gene>
<keyword evidence="4" id="KW-1185">Reference proteome</keyword>